<evidence type="ECO:0000256" key="1">
    <source>
        <dbReference type="SAM" id="SignalP"/>
    </source>
</evidence>
<organism evidence="3 4">
    <name type="scientific">Allacma fusca</name>
    <dbReference type="NCBI Taxonomy" id="39272"/>
    <lineage>
        <taxon>Eukaryota</taxon>
        <taxon>Metazoa</taxon>
        <taxon>Ecdysozoa</taxon>
        <taxon>Arthropoda</taxon>
        <taxon>Hexapoda</taxon>
        <taxon>Collembola</taxon>
        <taxon>Symphypleona</taxon>
        <taxon>Sminthuridae</taxon>
        <taxon>Allacma</taxon>
    </lineage>
</organism>
<dbReference type="Pfam" id="PF24674">
    <property type="entry name" value="MACPF_SNTX"/>
    <property type="match status" value="1"/>
</dbReference>
<sequence length="499" mass="56973">MKFEKFLEVLLLVREVFGTSIGAQEYLQIQSLNRAADIGHLYDQVTDKLFLVKAVKGEFPSNYTEFVNNPIISYNFKRVRTFADKLDSFNLDLSAQASLLFGNVAAGGTFSYLTDTNLETDSNYATLTYSTTVTTELLALHRLKVLDNIDTNIGRVWGATHFIIGVEWGTAVLFSLKWRSTNSAAGISTNAATNAAFSSTKFTAEMGTSYQSLKKTFNKTEDLEVSIYGNLAMDKVDLLKQKVKEASAKGNMWSKESTMLEIAKVTGPEDVTLYTLYNKMKTQYQEQQDILQTVRGYHYKATQYSKILPTEFPEQLKIKIEKFQQVCGIFKIQMKDLLTISRNSASHAIEVYNLIEENYSKDLNGPPSLSKINHDMAIYNDKISTYLWVSKFRVYFLKKSEGLEAIRIQNQYKSDVHVFITSAKSKEMESSIWFDCLEVFVHRVGFKVFVDCDMQEIYNSSCKGFAKRLDQGAVLHKYDKYLNQIFFNKWGRKFAVEVK</sequence>
<keyword evidence="4" id="KW-1185">Reference proteome</keyword>
<dbReference type="Proteomes" id="UP000708208">
    <property type="component" value="Unassembled WGS sequence"/>
</dbReference>
<feature type="signal peptide" evidence="1">
    <location>
        <begin position="1"/>
        <end position="18"/>
    </location>
</feature>
<feature type="domain" description="SNTX MACPF/CDC-like" evidence="2">
    <location>
        <begin position="30"/>
        <end position="238"/>
    </location>
</feature>
<dbReference type="OrthoDB" id="8954335at2759"/>
<feature type="chain" id="PRO_5035298334" description="SNTX MACPF/CDC-like domain-containing protein" evidence="1">
    <location>
        <begin position="19"/>
        <end position="499"/>
    </location>
</feature>
<evidence type="ECO:0000313" key="4">
    <source>
        <dbReference type="Proteomes" id="UP000708208"/>
    </source>
</evidence>
<accession>A0A8J2KT89</accession>
<dbReference type="EMBL" id="CAJVCH010449618">
    <property type="protein sequence ID" value="CAG7819426.1"/>
    <property type="molecule type" value="Genomic_DNA"/>
</dbReference>
<proteinExistence type="predicted"/>
<comment type="caution">
    <text evidence="3">The sequence shown here is derived from an EMBL/GenBank/DDBJ whole genome shotgun (WGS) entry which is preliminary data.</text>
</comment>
<gene>
    <name evidence="3" type="ORF">AFUS01_LOCUS29876</name>
</gene>
<reference evidence="3" key="1">
    <citation type="submission" date="2021-06" db="EMBL/GenBank/DDBJ databases">
        <authorList>
            <person name="Hodson N. C."/>
            <person name="Mongue J. A."/>
            <person name="Jaron S. K."/>
        </authorList>
    </citation>
    <scope>NUCLEOTIDE SEQUENCE</scope>
</reference>
<protein>
    <recommendedName>
        <fullName evidence="2">SNTX MACPF/CDC-like domain-containing protein</fullName>
    </recommendedName>
</protein>
<name>A0A8J2KT89_9HEXA</name>
<evidence type="ECO:0000313" key="3">
    <source>
        <dbReference type="EMBL" id="CAG7819426.1"/>
    </source>
</evidence>
<keyword evidence="1" id="KW-0732">Signal</keyword>
<dbReference type="InterPro" id="IPR056072">
    <property type="entry name" value="SNTX_MACPF/CDC-like_dom"/>
</dbReference>
<dbReference type="AlphaFoldDB" id="A0A8J2KT89"/>
<evidence type="ECO:0000259" key="2">
    <source>
        <dbReference type="Pfam" id="PF24674"/>
    </source>
</evidence>